<name>A0A3S3MA29_9MAGN</name>
<gene>
    <name evidence="1" type="ORF">CKAN_00837300</name>
</gene>
<proteinExistence type="predicted"/>
<keyword evidence="2" id="KW-1185">Reference proteome</keyword>
<evidence type="ECO:0000313" key="2">
    <source>
        <dbReference type="Proteomes" id="UP000283530"/>
    </source>
</evidence>
<accession>A0A3S3MA29</accession>
<evidence type="ECO:0000313" key="1">
    <source>
        <dbReference type="EMBL" id="RWR79776.1"/>
    </source>
</evidence>
<organism evidence="1 2">
    <name type="scientific">Cinnamomum micranthum f. kanehirae</name>
    <dbReference type="NCBI Taxonomy" id="337451"/>
    <lineage>
        <taxon>Eukaryota</taxon>
        <taxon>Viridiplantae</taxon>
        <taxon>Streptophyta</taxon>
        <taxon>Embryophyta</taxon>
        <taxon>Tracheophyta</taxon>
        <taxon>Spermatophyta</taxon>
        <taxon>Magnoliopsida</taxon>
        <taxon>Magnoliidae</taxon>
        <taxon>Laurales</taxon>
        <taxon>Lauraceae</taxon>
        <taxon>Cinnamomum</taxon>
    </lineage>
</organism>
<dbReference type="Proteomes" id="UP000283530">
    <property type="component" value="Unassembled WGS sequence"/>
</dbReference>
<dbReference type="OrthoDB" id="7157195at2759"/>
<comment type="caution">
    <text evidence="1">The sequence shown here is derived from an EMBL/GenBank/DDBJ whole genome shotgun (WGS) entry which is preliminary data.</text>
</comment>
<sequence length="115" mass="12845">MLLCLTYPRPLLPHPHNHPLIIRCCILVLLYSDTKSFNIALSLSELHLIHPLSCVPMAKKAFLLNIAVNCSDTLRNISWIEVELPMKVDAMESPLGGMSQTLDFHIVGNPFNKVG</sequence>
<dbReference type="AlphaFoldDB" id="A0A3S3MA29"/>
<dbReference type="EMBL" id="QPKB01000003">
    <property type="protein sequence ID" value="RWR79776.1"/>
    <property type="molecule type" value="Genomic_DNA"/>
</dbReference>
<protein>
    <submittedName>
        <fullName evidence="1">Protein TUB21</fullName>
    </submittedName>
</protein>
<reference evidence="1 2" key="1">
    <citation type="journal article" date="2019" name="Nat. Plants">
        <title>Stout camphor tree genome fills gaps in understanding of flowering plant genome evolution.</title>
        <authorList>
            <person name="Chaw S.M."/>
            <person name="Liu Y.C."/>
            <person name="Wu Y.W."/>
            <person name="Wang H.Y."/>
            <person name="Lin C.I."/>
            <person name="Wu C.S."/>
            <person name="Ke H.M."/>
            <person name="Chang L.Y."/>
            <person name="Hsu C.Y."/>
            <person name="Yang H.T."/>
            <person name="Sudianto E."/>
            <person name="Hsu M.H."/>
            <person name="Wu K.P."/>
            <person name="Wang L.N."/>
            <person name="Leebens-Mack J.H."/>
            <person name="Tsai I.J."/>
        </authorList>
    </citation>
    <scope>NUCLEOTIDE SEQUENCE [LARGE SCALE GENOMIC DNA]</scope>
    <source>
        <strain evidence="2">cv. Chaw 1501</strain>
        <tissue evidence="1">Young leaves</tissue>
    </source>
</reference>